<evidence type="ECO:0000256" key="1">
    <source>
        <dbReference type="SAM" id="MobiDB-lite"/>
    </source>
</evidence>
<reference evidence="3 4" key="1">
    <citation type="submission" date="2020-08" db="EMBL/GenBank/DDBJ databases">
        <title>Genomic Encyclopedia of Type Strains, Phase IV (KMG-IV): sequencing the most valuable type-strain genomes for metagenomic binning, comparative biology and taxonomic classification.</title>
        <authorList>
            <person name="Goeker M."/>
        </authorList>
    </citation>
    <scope>NUCLEOTIDE SEQUENCE [LARGE SCALE GENOMIC DNA]</scope>
    <source>
        <strain evidence="3 4">DSM 21319</strain>
    </source>
</reference>
<evidence type="ECO:0000256" key="2">
    <source>
        <dbReference type="SAM" id="Phobius"/>
    </source>
</evidence>
<dbReference type="GO" id="GO:0016020">
    <property type="term" value="C:membrane"/>
    <property type="evidence" value="ECO:0007669"/>
    <property type="project" value="InterPro"/>
</dbReference>
<keyword evidence="4" id="KW-1185">Reference proteome</keyword>
<dbReference type="PANTHER" id="PTHR35335">
    <property type="entry name" value="UPF0716 PROTEIN FXSA"/>
    <property type="match status" value="1"/>
</dbReference>
<dbReference type="Proteomes" id="UP000535406">
    <property type="component" value="Unassembled WGS sequence"/>
</dbReference>
<comment type="caution">
    <text evidence="3">The sequence shown here is derived from an EMBL/GenBank/DDBJ whole genome shotgun (WGS) entry which is preliminary data.</text>
</comment>
<dbReference type="RefSeq" id="WP_184145636.1">
    <property type="nucleotide sequence ID" value="NZ_JACHIK010000015.1"/>
</dbReference>
<keyword evidence="2" id="KW-0472">Membrane</keyword>
<dbReference type="AlphaFoldDB" id="A0A7W7YY20"/>
<dbReference type="NCBIfam" id="NF008528">
    <property type="entry name" value="PRK11463.1-2"/>
    <property type="match status" value="1"/>
</dbReference>
<proteinExistence type="predicted"/>
<organism evidence="3 4">
    <name type="scientific">Shinella fusca</name>
    <dbReference type="NCBI Taxonomy" id="544480"/>
    <lineage>
        <taxon>Bacteria</taxon>
        <taxon>Pseudomonadati</taxon>
        <taxon>Pseudomonadota</taxon>
        <taxon>Alphaproteobacteria</taxon>
        <taxon>Hyphomicrobiales</taxon>
        <taxon>Rhizobiaceae</taxon>
        <taxon>Shinella</taxon>
    </lineage>
</organism>
<feature type="transmembrane region" description="Helical" evidence="2">
    <location>
        <begin position="78"/>
        <end position="102"/>
    </location>
</feature>
<keyword evidence="2" id="KW-1133">Transmembrane helix</keyword>
<dbReference type="PANTHER" id="PTHR35335:SF1">
    <property type="entry name" value="UPF0716 PROTEIN FXSA"/>
    <property type="match status" value="1"/>
</dbReference>
<protein>
    <submittedName>
        <fullName evidence="3">UPF0716 protein FxsA</fullName>
    </submittedName>
</protein>
<accession>A0A7W7YY20</accession>
<gene>
    <name evidence="3" type="ORF">HNQ66_003703</name>
</gene>
<dbReference type="InterPro" id="IPR007313">
    <property type="entry name" value="FxsA"/>
</dbReference>
<sequence>MPRRLLAFFFLVLPLAEIACFILVGRRIGLLATLSLVVLSAFAGLFLMRMAGFGALARLRQSGREGQAPGKELADVTMIFIAGALLLVPGFLSDVIGLALLLPPVRRFLWNRLVRNVVVVDIGGVPPGQAPQTGPQRTIDLDEDDFHRDGPR</sequence>
<feature type="region of interest" description="Disordered" evidence="1">
    <location>
        <begin position="128"/>
        <end position="152"/>
    </location>
</feature>
<keyword evidence="2" id="KW-0812">Transmembrane</keyword>
<name>A0A7W7YY20_9HYPH</name>
<dbReference type="EMBL" id="JACHIK010000015">
    <property type="protein sequence ID" value="MBB5044280.1"/>
    <property type="molecule type" value="Genomic_DNA"/>
</dbReference>
<evidence type="ECO:0000313" key="3">
    <source>
        <dbReference type="EMBL" id="MBB5044280.1"/>
    </source>
</evidence>
<feature type="transmembrane region" description="Helical" evidence="2">
    <location>
        <begin position="28"/>
        <end position="57"/>
    </location>
</feature>
<evidence type="ECO:0000313" key="4">
    <source>
        <dbReference type="Proteomes" id="UP000535406"/>
    </source>
</evidence>
<dbReference type="Pfam" id="PF04186">
    <property type="entry name" value="FxsA"/>
    <property type="match status" value="1"/>
</dbReference>